<organism evidence="7 8">
    <name type="scientific">Trichoglossum hirsutum</name>
    <dbReference type="NCBI Taxonomy" id="265104"/>
    <lineage>
        <taxon>Eukaryota</taxon>
        <taxon>Fungi</taxon>
        <taxon>Dikarya</taxon>
        <taxon>Ascomycota</taxon>
        <taxon>Pezizomycotina</taxon>
        <taxon>Geoglossomycetes</taxon>
        <taxon>Geoglossales</taxon>
        <taxon>Geoglossaceae</taxon>
        <taxon>Trichoglossum</taxon>
    </lineage>
</organism>
<sequence length="558" mass="60562">MGDSSPPAIMADAAPVIRRSFTLPARFSEGREPRTSGNVAGTGPEELLFSHDSAKIVAFGAATHFNPISGGVARTDLDGDKAGVLPWTSTTERTIAAGRVATCLDGPLRLYRLHSIAFLNSGRTLHAILPKSRCWCVDGHSKFVLRIRLNLYWRIEILAAGEGKIEELKAVFARILQYETTVCPFKRDFTVELPEPPKTPPRKRPWRAPERPKPPKLESVLEPEKPSVHDTAPYDSGSRGDTEDEDESDTTDCNTEETVTRGVGLIPSKLSADMLVPYSSPIDIPVPRSVTVPPRLAVGTTTSLHSVYPSLQSEDSAERSTPSSSAESFHSVQSLASSLSHSLPDSSPPPLLFPSVHQDEGIHICRYRDRGGGDPDATVIANSSTASSPIISTRSSDGGRLPLPSTPTPNSDCEDQKAEDWSEVLAPPRDNGLRNRHFRKRDLSPLPLAANLISPTAAQGRLPNTVFQKACSLMLGPPVQLISLMLRVAFKIANGVLRGTVSGYSEVGEEIVCKWDFSDGSDVSQQDTWEEDDFGVPLVGRESARVGRFSESTSWEVD</sequence>
<protein>
    <recommendedName>
        <fullName evidence="4">Inheritance of peroxisomes protein 1</fullName>
    </recommendedName>
</protein>
<dbReference type="Pfam" id="PF12634">
    <property type="entry name" value="Inp1"/>
    <property type="match status" value="1"/>
</dbReference>
<dbReference type="EMBL" id="JAGHQM010000011">
    <property type="protein sequence ID" value="KAH0566385.1"/>
    <property type="molecule type" value="Genomic_DNA"/>
</dbReference>
<feature type="compositionally biased region" description="Polar residues" evidence="6">
    <location>
        <begin position="380"/>
        <end position="396"/>
    </location>
</feature>
<evidence type="ECO:0000313" key="8">
    <source>
        <dbReference type="Proteomes" id="UP000750711"/>
    </source>
</evidence>
<gene>
    <name evidence="7" type="ORF">GP486_000207</name>
</gene>
<dbReference type="Proteomes" id="UP000750711">
    <property type="component" value="Unassembled WGS sequence"/>
</dbReference>
<dbReference type="GO" id="GO:0045033">
    <property type="term" value="P:peroxisome inheritance"/>
    <property type="evidence" value="ECO:0007669"/>
    <property type="project" value="InterPro"/>
</dbReference>
<reference evidence="7" key="1">
    <citation type="submission" date="2021-03" db="EMBL/GenBank/DDBJ databases">
        <title>Comparative genomics and phylogenomic investigation of the class Geoglossomycetes provide insights into ecological specialization and systematics.</title>
        <authorList>
            <person name="Melie T."/>
            <person name="Pirro S."/>
            <person name="Miller A.N."/>
            <person name="Quandt A."/>
        </authorList>
    </citation>
    <scope>NUCLEOTIDE SEQUENCE</scope>
    <source>
        <strain evidence="7">CAQ_001_2017</strain>
    </source>
</reference>
<evidence type="ECO:0000256" key="4">
    <source>
        <dbReference type="ARBA" id="ARBA00021397"/>
    </source>
</evidence>
<feature type="compositionally biased region" description="Basic and acidic residues" evidence="6">
    <location>
        <begin position="207"/>
        <end position="216"/>
    </location>
</feature>
<evidence type="ECO:0000256" key="6">
    <source>
        <dbReference type="SAM" id="MobiDB-lite"/>
    </source>
</evidence>
<evidence type="ECO:0000256" key="5">
    <source>
        <dbReference type="ARBA" id="ARBA00023136"/>
    </source>
</evidence>
<comment type="function">
    <text evidence="1">Required for peroxisome inheritance.</text>
</comment>
<dbReference type="GO" id="GO:0005780">
    <property type="term" value="C:extrinsic component of intraperoxisomal membrane"/>
    <property type="evidence" value="ECO:0007669"/>
    <property type="project" value="InterPro"/>
</dbReference>
<feature type="compositionally biased region" description="Polar residues" evidence="6">
    <location>
        <begin position="310"/>
        <end position="327"/>
    </location>
</feature>
<feature type="region of interest" description="Disordered" evidence="6">
    <location>
        <begin position="190"/>
        <end position="260"/>
    </location>
</feature>
<keyword evidence="8" id="KW-1185">Reference proteome</keyword>
<evidence type="ECO:0000256" key="3">
    <source>
        <dbReference type="ARBA" id="ARBA00010707"/>
    </source>
</evidence>
<evidence type="ECO:0000256" key="2">
    <source>
        <dbReference type="ARBA" id="ARBA00004421"/>
    </source>
</evidence>
<evidence type="ECO:0000313" key="7">
    <source>
        <dbReference type="EMBL" id="KAH0566385.1"/>
    </source>
</evidence>
<feature type="region of interest" description="Disordered" evidence="6">
    <location>
        <begin position="366"/>
        <end position="415"/>
    </location>
</feature>
<feature type="region of interest" description="Disordered" evidence="6">
    <location>
        <begin position="310"/>
        <end position="329"/>
    </location>
</feature>
<comment type="similarity">
    <text evidence="3">Belongs to the INP1 family.</text>
</comment>
<evidence type="ECO:0000256" key="1">
    <source>
        <dbReference type="ARBA" id="ARBA00003594"/>
    </source>
</evidence>
<comment type="caution">
    <text evidence="7">The sequence shown here is derived from an EMBL/GenBank/DDBJ whole genome shotgun (WGS) entry which is preliminary data.</text>
</comment>
<comment type="subcellular location">
    <subcellularLocation>
        <location evidence="2">Peroxisome membrane</location>
        <topology evidence="2">Peripheral membrane protein</topology>
    </subcellularLocation>
</comment>
<name>A0A9P8RTS2_9PEZI</name>
<dbReference type="InterPro" id="IPR024758">
    <property type="entry name" value="Inp1"/>
</dbReference>
<accession>A0A9P8RTS2</accession>
<dbReference type="AlphaFoldDB" id="A0A9P8RTS2"/>
<proteinExistence type="inferred from homology"/>
<keyword evidence="5" id="KW-0472">Membrane</keyword>